<gene>
    <name evidence="1" type="ORF">CDAUBV1_LOCUS16360</name>
</gene>
<dbReference type="AlphaFoldDB" id="A0AAV2TUI6"/>
<name>A0AAV2TUI6_CALDB</name>
<dbReference type="EMBL" id="CAXLJL010000822">
    <property type="protein sequence ID" value="CAL5141082.1"/>
    <property type="molecule type" value="Genomic_DNA"/>
</dbReference>
<reference evidence="1" key="1">
    <citation type="submission" date="2024-06" db="EMBL/GenBank/DDBJ databases">
        <authorList>
            <person name="Liu X."/>
            <person name="Lenzi L."/>
            <person name="Haldenby T S."/>
            <person name="Uol C."/>
        </authorList>
    </citation>
    <scope>NUCLEOTIDE SEQUENCE</scope>
</reference>
<evidence type="ECO:0000313" key="1">
    <source>
        <dbReference type="EMBL" id="CAL5141082.1"/>
    </source>
</evidence>
<sequence>MGLPFSKPDKGLEFTILPSAEVSGPLGLGDPDSEELTSIEQQVIIPALMVDRIRTKQCVALWDEWALCTENYRWSAVIFCRRLFQRSINCNKRYMNDPEFLGEMKKLYLKMRSEYRKTGVEQRIVRE</sequence>
<accession>A0AAV2TUI6</accession>
<organism evidence="1 2">
    <name type="scientific">Calicophoron daubneyi</name>
    <name type="common">Rumen fluke</name>
    <name type="synonym">Paramphistomum daubneyi</name>
    <dbReference type="NCBI Taxonomy" id="300641"/>
    <lineage>
        <taxon>Eukaryota</taxon>
        <taxon>Metazoa</taxon>
        <taxon>Spiralia</taxon>
        <taxon>Lophotrochozoa</taxon>
        <taxon>Platyhelminthes</taxon>
        <taxon>Trematoda</taxon>
        <taxon>Digenea</taxon>
        <taxon>Plagiorchiida</taxon>
        <taxon>Pronocephalata</taxon>
        <taxon>Paramphistomoidea</taxon>
        <taxon>Paramphistomidae</taxon>
        <taxon>Calicophoron</taxon>
    </lineage>
</organism>
<comment type="caution">
    <text evidence="1">The sequence shown here is derived from an EMBL/GenBank/DDBJ whole genome shotgun (WGS) entry which is preliminary data.</text>
</comment>
<protein>
    <recommendedName>
        <fullName evidence="3">COX assembly mitochondrial protein</fullName>
    </recommendedName>
</protein>
<proteinExistence type="predicted"/>
<dbReference type="Proteomes" id="UP001497525">
    <property type="component" value="Unassembled WGS sequence"/>
</dbReference>
<evidence type="ECO:0008006" key="3">
    <source>
        <dbReference type="Google" id="ProtNLM"/>
    </source>
</evidence>
<evidence type="ECO:0000313" key="2">
    <source>
        <dbReference type="Proteomes" id="UP001497525"/>
    </source>
</evidence>